<comment type="caution">
    <text evidence="1">The sequence shown here is derived from an EMBL/GenBank/DDBJ whole genome shotgun (WGS) entry which is preliminary data.</text>
</comment>
<name>A0A0P6VS33_9XANT</name>
<evidence type="ECO:0000313" key="1">
    <source>
        <dbReference type="EMBL" id="KPL48022.1"/>
    </source>
</evidence>
<dbReference type="PATRIC" id="fig|53413.25.peg.1639"/>
<gene>
    <name evidence="1" type="ORF">XAXN_16175</name>
</gene>
<proteinExistence type="predicted"/>
<dbReference type="EMBL" id="JFAQ01000182">
    <property type="protein sequence ID" value="KPL48022.1"/>
    <property type="molecule type" value="Genomic_DNA"/>
</dbReference>
<dbReference type="Proteomes" id="UP000054035">
    <property type="component" value="Unassembled WGS sequence"/>
</dbReference>
<dbReference type="AlphaFoldDB" id="A0A0P6VS33"/>
<reference evidence="1 2" key="1">
    <citation type="submission" date="2014-02" db="EMBL/GenBank/DDBJ databases">
        <title>Genome sequence of Xanthomonas axonopodis DSM 3585 (T).</title>
        <authorList>
            <person name="Midha S."/>
            <person name="Patil P.B."/>
        </authorList>
    </citation>
    <scope>NUCLEOTIDE SEQUENCE [LARGE SCALE GENOMIC DNA]</scope>
    <source>
        <strain evidence="1 2">DSM 3585</strain>
    </source>
</reference>
<sequence length="68" mass="7448">MQHDKAGGSSAMARVTRLLRDASATRIAAGSQGRAYDTATFQAHSGTGEHLDAACEEIDWQYRRMHRA</sequence>
<protein>
    <submittedName>
        <fullName evidence="1">Uncharacterized protein</fullName>
    </submittedName>
</protein>
<organism evidence="1 2">
    <name type="scientific">Xanthomonas axonopodis</name>
    <dbReference type="NCBI Taxonomy" id="53413"/>
    <lineage>
        <taxon>Bacteria</taxon>
        <taxon>Pseudomonadati</taxon>
        <taxon>Pseudomonadota</taxon>
        <taxon>Gammaproteobacteria</taxon>
        <taxon>Lysobacterales</taxon>
        <taxon>Lysobacteraceae</taxon>
        <taxon>Xanthomonas</taxon>
    </lineage>
</organism>
<evidence type="ECO:0000313" key="2">
    <source>
        <dbReference type="Proteomes" id="UP000054035"/>
    </source>
</evidence>
<accession>A0A0P6VS33</accession>